<evidence type="ECO:0000313" key="2">
    <source>
        <dbReference type="Proteomes" id="UP001595796"/>
    </source>
</evidence>
<keyword evidence="2" id="KW-1185">Reference proteome</keyword>
<dbReference type="PANTHER" id="PTHR47623">
    <property type="entry name" value="OS09G0287300 PROTEIN"/>
    <property type="match status" value="1"/>
</dbReference>
<dbReference type="Proteomes" id="UP001595796">
    <property type="component" value="Unassembled WGS sequence"/>
</dbReference>
<comment type="caution">
    <text evidence="1">The sequence shown here is derived from an EMBL/GenBank/DDBJ whole genome shotgun (WGS) entry which is preliminary data.</text>
</comment>
<dbReference type="Pfam" id="PF00300">
    <property type="entry name" value="His_Phos_1"/>
    <property type="match status" value="1"/>
</dbReference>
<dbReference type="SMART" id="SM00855">
    <property type="entry name" value="PGAM"/>
    <property type="match status" value="1"/>
</dbReference>
<reference evidence="2" key="1">
    <citation type="journal article" date="2019" name="Int. J. Syst. Evol. Microbiol.">
        <title>The Global Catalogue of Microorganisms (GCM) 10K type strain sequencing project: providing services to taxonomists for standard genome sequencing and annotation.</title>
        <authorList>
            <consortium name="The Broad Institute Genomics Platform"/>
            <consortium name="The Broad Institute Genome Sequencing Center for Infectious Disease"/>
            <person name="Wu L."/>
            <person name="Ma J."/>
        </authorList>
    </citation>
    <scope>NUCLEOTIDE SEQUENCE [LARGE SCALE GENOMIC DNA]</scope>
    <source>
        <strain evidence="2">CGMCC 1.16444</strain>
    </source>
</reference>
<evidence type="ECO:0000313" key="1">
    <source>
        <dbReference type="EMBL" id="MFC5068258.1"/>
    </source>
</evidence>
<protein>
    <submittedName>
        <fullName evidence="1">SixA phosphatase family protein</fullName>
    </submittedName>
</protein>
<dbReference type="Gene3D" id="3.40.50.1240">
    <property type="entry name" value="Phosphoglycerate mutase-like"/>
    <property type="match status" value="1"/>
</dbReference>
<dbReference type="CDD" id="cd07067">
    <property type="entry name" value="HP_PGM_like"/>
    <property type="match status" value="1"/>
</dbReference>
<accession>A0ABV9Z085</accession>
<gene>
    <name evidence="1" type="ORF">ACFPFW_09555</name>
</gene>
<dbReference type="PANTHER" id="PTHR47623:SF1">
    <property type="entry name" value="OS09G0287300 PROTEIN"/>
    <property type="match status" value="1"/>
</dbReference>
<dbReference type="InterPro" id="IPR029033">
    <property type="entry name" value="His_PPase_superfam"/>
</dbReference>
<dbReference type="InterPro" id="IPR013078">
    <property type="entry name" value="His_Pase_superF_clade-1"/>
</dbReference>
<dbReference type="SUPFAM" id="SSF53254">
    <property type="entry name" value="Phosphoglycerate mutase-like"/>
    <property type="match status" value="1"/>
</dbReference>
<name>A0ABV9Z085_9HYPH</name>
<sequence length="174" mass="19561">MRRLVLFRHAKSDRPEGVEDHDRPLASRGKLAAGAMGEWMAEKGIIPDLVICSTSVRTRQTWALAKPAFEPEPETIYEERIYEARPDDLLDVIRETSSDVQTLMLVGHNPGMEILTGVLAESGEPDVVDRFEKKFPTAAVAVLDFEDEPWAAIEEKTAWLTTFVTPKFLGIHEE</sequence>
<dbReference type="RefSeq" id="WP_114955827.1">
    <property type="nucleotide sequence ID" value="NZ_JBHSJF010000006.1"/>
</dbReference>
<proteinExistence type="predicted"/>
<dbReference type="EMBL" id="JBHSJF010000006">
    <property type="protein sequence ID" value="MFC5068258.1"/>
    <property type="molecule type" value="Genomic_DNA"/>
</dbReference>
<organism evidence="1 2">
    <name type="scientific">Flaviflagellibacter deserti</name>
    <dbReference type="NCBI Taxonomy" id="2267266"/>
    <lineage>
        <taxon>Bacteria</taxon>
        <taxon>Pseudomonadati</taxon>
        <taxon>Pseudomonadota</taxon>
        <taxon>Alphaproteobacteria</taxon>
        <taxon>Hyphomicrobiales</taxon>
        <taxon>Flaviflagellibacter</taxon>
    </lineage>
</organism>